<proteinExistence type="predicted"/>
<reference evidence="2 3" key="1">
    <citation type="journal article" date="2020" name="BMC Genomics">
        <title>Intraspecific diversification of the crop wild relative Brassica cretica Lam. using demographic model selection.</title>
        <authorList>
            <person name="Kioukis A."/>
            <person name="Michalopoulou V.A."/>
            <person name="Briers L."/>
            <person name="Pirintsos S."/>
            <person name="Studholme D.J."/>
            <person name="Pavlidis P."/>
            <person name="Sarris P.F."/>
        </authorList>
    </citation>
    <scope>NUCLEOTIDE SEQUENCE [LARGE SCALE GENOMIC DNA]</scope>
    <source>
        <strain evidence="3">cv. PFS-1207/04</strain>
    </source>
</reference>
<feature type="compositionally biased region" description="Polar residues" evidence="1">
    <location>
        <begin position="255"/>
        <end position="269"/>
    </location>
</feature>
<dbReference type="InterPro" id="IPR012340">
    <property type="entry name" value="NA-bd_OB-fold"/>
</dbReference>
<evidence type="ECO:0000313" key="2">
    <source>
        <dbReference type="EMBL" id="KAF3567350.1"/>
    </source>
</evidence>
<dbReference type="Proteomes" id="UP000266723">
    <property type="component" value="Unassembled WGS sequence"/>
</dbReference>
<accession>A0ABQ7D774</accession>
<feature type="region of interest" description="Disordered" evidence="1">
    <location>
        <begin position="249"/>
        <end position="294"/>
    </location>
</feature>
<dbReference type="EMBL" id="QGKV02000759">
    <property type="protein sequence ID" value="KAF3567350.1"/>
    <property type="molecule type" value="Genomic_DNA"/>
</dbReference>
<dbReference type="Gene3D" id="2.40.50.140">
    <property type="entry name" value="Nucleic acid-binding proteins"/>
    <property type="match status" value="1"/>
</dbReference>
<name>A0ABQ7D774_BRACR</name>
<protein>
    <recommendedName>
        <fullName evidence="4">Replication factor A C-terminal domain-containing protein</fullName>
    </recommendedName>
</protein>
<evidence type="ECO:0000313" key="3">
    <source>
        <dbReference type="Proteomes" id="UP000266723"/>
    </source>
</evidence>
<feature type="compositionally biased region" description="Basic and acidic residues" evidence="1">
    <location>
        <begin position="281"/>
        <end position="294"/>
    </location>
</feature>
<evidence type="ECO:0000256" key="1">
    <source>
        <dbReference type="SAM" id="MobiDB-lite"/>
    </source>
</evidence>
<keyword evidence="3" id="KW-1185">Reference proteome</keyword>
<evidence type="ECO:0008006" key="4">
    <source>
        <dbReference type="Google" id="ProtNLM"/>
    </source>
</evidence>
<gene>
    <name evidence="2" type="ORF">DY000_02015886</name>
</gene>
<sequence>MVSSYILHVDFKLAMLQHCRGSIAKSTPVQGSVSANRLLRFRQRFSERSVYTLSGFDVKPNSDKVIPTELFRFRPYDELRALANTNKQLPDIIGELNAIRSTINDRLPGAKCIMLTLRLDIAVNVCVSMFDSLAIAFHDKFESYGSRSRPASVFIQDETCPRDSSFTCVSCNESNAEAALRYRVTLSVSDDTDTTSFLAFDMEMAKLTNIQASEAAQIVVDTELPRSLAEIEGANAPEAALHEVVVPGTDEKDANTCNVAEEPSTSDASTAGGPASAKKQVAADRNARKKARVE</sequence>
<comment type="caution">
    <text evidence="2">The sequence shown here is derived from an EMBL/GenBank/DDBJ whole genome shotgun (WGS) entry which is preliminary data.</text>
</comment>
<dbReference type="SUPFAM" id="SSF50249">
    <property type="entry name" value="Nucleic acid-binding proteins"/>
    <property type="match status" value="1"/>
</dbReference>
<organism evidence="2 3">
    <name type="scientific">Brassica cretica</name>
    <name type="common">Mustard</name>
    <dbReference type="NCBI Taxonomy" id="69181"/>
    <lineage>
        <taxon>Eukaryota</taxon>
        <taxon>Viridiplantae</taxon>
        <taxon>Streptophyta</taxon>
        <taxon>Embryophyta</taxon>
        <taxon>Tracheophyta</taxon>
        <taxon>Spermatophyta</taxon>
        <taxon>Magnoliopsida</taxon>
        <taxon>eudicotyledons</taxon>
        <taxon>Gunneridae</taxon>
        <taxon>Pentapetalae</taxon>
        <taxon>rosids</taxon>
        <taxon>malvids</taxon>
        <taxon>Brassicales</taxon>
        <taxon>Brassicaceae</taxon>
        <taxon>Brassiceae</taxon>
        <taxon>Brassica</taxon>
    </lineage>
</organism>